<evidence type="ECO:0000256" key="1">
    <source>
        <dbReference type="SAM" id="MobiDB-lite"/>
    </source>
</evidence>
<dbReference type="OrthoDB" id="3214648at2"/>
<evidence type="ECO:0000313" key="3">
    <source>
        <dbReference type="Proteomes" id="UP000067689"/>
    </source>
</evidence>
<dbReference type="RefSeq" id="WP_067858399.1">
    <property type="nucleotide sequence ID" value="NZ_CP011502.1"/>
</dbReference>
<dbReference type="EMBL" id="CP011502">
    <property type="protein sequence ID" value="ALX05155.1"/>
    <property type="molecule type" value="Genomic_DNA"/>
</dbReference>
<feature type="region of interest" description="Disordered" evidence="1">
    <location>
        <begin position="1"/>
        <end position="24"/>
    </location>
</feature>
<feature type="compositionally biased region" description="Basic and acidic residues" evidence="1">
    <location>
        <begin position="12"/>
        <end position="24"/>
    </location>
</feature>
<evidence type="ECO:0000313" key="2">
    <source>
        <dbReference type="EMBL" id="ALX05155.1"/>
    </source>
</evidence>
<name>A0A0U3KK19_9ACTN</name>
<dbReference type="KEGG" id="aer:AERYTH_10800"/>
<dbReference type="PATRIC" id="fig|2041.4.peg.2258"/>
<proteinExistence type="predicted"/>
<dbReference type="AlphaFoldDB" id="A0A0U3KK19"/>
<accession>A0A0U3KK19</accession>
<protein>
    <submittedName>
        <fullName evidence="2">Uncharacterized protein</fullName>
    </submittedName>
</protein>
<dbReference type="Proteomes" id="UP000067689">
    <property type="component" value="Chromosome"/>
</dbReference>
<dbReference type="STRING" id="2041.AERYTH_10800"/>
<organism evidence="2 3">
    <name type="scientific">Aeromicrobium erythreum</name>
    <dbReference type="NCBI Taxonomy" id="2041"/>
    <lineage>
        <taxon>Bacteria</taxon>
        <taxon>Bacillati</taxon>
        <taxon>Actinomycetota</taxon>
        <taxon>Actinomycetes</taxon>
        <taxon>Propionibacteriales</taxon>
        <taxon>Nocardioidaceae</taxon>
        <taxon>Aeromicrobium</taxon>
    </lineage>
</organism>
<sequence>MSWTWLLETADGQEKGRSDAFDSRGDAETWIGETFAELLDQGVDQARLLDGDTEVYGPMSLHGE</sequence>
<reference evidence="2 3" key="1">
    <citation type="journal article" date="1991" name="Int. J. Syst. Bacteriol.">
        <title>Description of the erythromycin-producing bacterium Arthrobacter sp. strain NRRL B-3381 as Aeromicrobium erythreum gen. nov., sp. nov.</title>
        <authorList>
            <person name="Miller E.S."/>
            <person name="Woese C.R."/>
            <person name="Brenner S."/>
        </authorList>
    </citation>
    <scope>NUCLEOTIDE SEQUENCE [LARGE SCALE GENOMIC DNA]</scope>
    <source>
        <strain evidence="2 3">AR18</strain>
    </source>
</reference>
<keyword evidence="3" id="KW-1185">Reference proteome</keyword>
<gene>
    <name evidence="2" type="ORF">AERYTH_10800</name>
</gene>